<sequence>MPKGDALKLPKHQPPSPTPLSRPRPALSRANEGRKVSAGTLGRWRADAKGWVSKTAFAAASPRETATTIGAGLSTSRSQPFLSDDQFVVHMPSAREPQPYFYPGRTPDEIEAFEHYKREARPLSGDGKASGGVRKVSAGNAHRCDRAAQANMNERSNIDDGVNTRLPTVIMPNQPGGSHGISQDTPSVGGAELSAATFAPFRSPRTPASKPAAEDTVLNTIRLPGTFRDLPPEHLSQVSPIPRKPVRTPPNDELCVYKGADSPEVGHATRLTDLSQLPRIRLIHPNVAGLPQSHALRHPRDGIRLCSLGCRRELDTGQCSDSRHAFNNNGAADTHLSLFDGDIQRDLAGTASASKADEVVELFFSLAASALDVGRHVHLPNFGILEALRAPDATPQQKVDALKALLTLTVQGLALLMVITMLWRLGAAVMHVFEVLLWPLAAPFKILRWLVGYA</sequence>
<comment type="caution">
    <text evidence="2">The sequence shown here is derived from an EMBL/GenBank/DDBJ whole genome shotgun (WGS) entry which is preliminary data.</text>
</comment>
<keyword evidence="3" id="KW-1185">Reference proteome</keyword>
<name>A0AAV9JRV2_9PEZI</name>
<accession>A0AAV9JRV2</accession>
<dbReference type="AlphaFoldDB" id="A0AAV9JRV2"/>
<evidence type="ECO:0000313" key="2">
    <source>
        <dbReference type="EMBL" id="KAK4548371.1"/>
    </source>
</evidence>
<organism evidence="2 3">
    <name type="scientific">Oleoguttula mirabilis</name>
    <dbReference type="NCBI Taxonomy" id="1507867"/>
    <lineage>
        <taxon>Eukaryota</taxon>
        <taxon>Fungi</taxon>
        <taxon>Dikarya</taxon>
        <taxon>Ascomycota</taxon>
        <taxon>Pezizomycotina</taxon>
        <taxon>Dothideomycetes</taxon>
        <taxon>Dothideomycetidae</taxon>
        <taxon>Mycosphaerellales</taxon>
        <taxon>Teratosphaeriaceae</taxon>
        <taxon>Oleoguttula</taxon>
    </lineage>
</organism>
<feature type="region of interest" description="Disordered" evidence="1">
    <location>
        <begin position="1"/>
        <end position="41"/>
    </location>
</feature>
<reference evidence="2 3" key="1">
    <citation type="submission" date="2021-11" db="EMBL/GenBank/DDBJ databases">
        <title>Black yeast isolated from Biological Soil Crust.</title>
        <authorList>
            <person name="Kurbessoian T."/>
        </authorList>
    </citation>
    <scope>NUCLEOTIDE SEQUENCE [LARGE SCALE GENOMIC DNA]</scope>
    <source>
        <strain evidence="2 3">CCFEE 5522</strain>
    </source>
</reference>
<feature type="region of interest" description="Disordered" evidence="1">
    <location>
        <begin position="228"/>
        <end position="249"/>
    </location>
</feature>
<proteinExistence type="predicted"/>
<gene>
    <name evidence="2" type="ORF">LTR36_010242</name>
</gene>
<evidence type="ECO:0000256" key="1">
    <source>
        <dbReference type="SAM" id="MobiDB-lite"/>
    </source>
</evidence>
<dbReference type="Proteomes" id="UP001324427">
    <property type="component" value="Unassembled WGS sequence"/>
</dbReference>
<dbReference type="EMBL" id="JAVFHQ010000008">
    <property type="protein sequence ID" value="KAK4548371.1"/>
    <property type="molecule type" value="Genomic_DNA"/>
</dbReference>
<protein>
    <submittedName>
        <fullName evidence="2">Uncharacterized protein</fullName>
    </submittedName>
</protein>
<evidence type="ECO:0000313" key="3">
    <source>
        <dbReference type="Proteomes" id="UP001324427"/>
    </source>
</evidence>
<feature type="compositionally biased region" description="Pro residues" evidence="1">
    <location>
        <begin position="12"/>
        <end position="22"/>
    </location>
</feature>